<keyword evidence="7" id="KW-1185">Reference proteome</keyword>
<feature type="coiled-coil region" evidence="4">
    <location>
        <begin position="656"/>
        <end position="701"/>
    </location>
</feature>
<keyword evidence="6" id="KW-0540">Nuclease</keyword>
<dbReference type="GO" id="GO:0006302">
    <property type="term" value="P:double-strand break repair"/>
    <property type="evidence" value="ECO:0007669"/>
    <property type="project" value="InterPro"/>
</dbReference>
<dbReference type="Gene3D" id="3.40.50.300">
    <property type="entry name" value="P-loop containing nucleotide triphosphate hydrolases"/>
    <property type="match status" value="2"/>
</dbReference>
<evidence type="ECO:0000256" key="4">
    <source>
        <dbReference type="SAM" id="Coils"/>
    </source>
</evidence>
<dbReference type="Proteomes" id="UP000559117">
    <property type="component" value="Unassembled WGS sequence"/>
</dbReference>
<dbReference type="EMBL" id="JACHFH010000001">
    <property type="protein sequence ID" value="MBB5334933.1"/>
    <property type="molecule type" value="Genomic_DNA"/>
</dbReference>
<feature type="coiled-coil region" evidence="4">
    <location>
        <begin position="331"/>
        <end position="437"/>
    </location>
</feature>
<name>A0A840UPI7_9FIRM</name>
<feature type="domain" description="Rad50/SbcC-type AAA" evidence="5">
    <location>
        <begin position="6"/>
        <end position="212"/>
    </location>
</feature>
<dbReference type="Pfam" id="PF13558">
    <property type="entry name" value="SbcC_Walker_B"/>
    <property type="match status" value="1"/>
</dbReference>
<dbReference type="PANTHER" id="PTHR32114">
    <property type="entry name" value="ABC TRANSPORTER ABCH.3"/>
    <property type="match status" value="1"/>
</dbReference>
<dbReference type="InterPro" id="IPR038729">
    <property type="entry name" value="Rad50/SbcC_AAA"/>
</dbReference>
<comment type="similarity">
    <text evidence="1">Belongs to the SMC family. SbcC subfamily.</text>
</comment>
<accession>A0A840UPI7</accession>
<evidence type="ECO:0000256" key="1">
    <source>
        <dbReference type="ARBA" id="ARBA00006930"/>
    </source>
</evidence>
<keyword evidence="6" id="KW-0269">Exonuclease</keyword>
<comment type="subunit">
    <text evidence="2">Heterodimer of SbcC and SbcD.</text>
</comment>
<dbReference type="GO" id="GO:0004527">
    <property type="term" value="F:exonuclease activity"/>
    <property type="evidence" value="ECO:0007669"/>
    <property type="project" value="UniProtKB-KW"/>
</dbReference>
<comment type="caution">
    <text evidence="6">The sequence shown here is derived from an EMBL/GenBank/DDBJ whole genome shotgun (WGS) entry which is preliminary data.</text>
</comment>
<reference evidence="6 7" key="1">
    <citation type="submission" date="2020-08" db="EMBL/GenBank/DDBJ databases">
        <title>Genomic Encyclopedia of Type Strains, Phase IV (KMG-IV): sequencing the most valuable type-strain genomes for metagenomic binning, comparative biology and taxonomic classification.</title>
        <authorList>
            <person name="Goeker M."/>
        </authorList>
    </citation>
    <scope>NUCLEOTIDE SEQUENCE [LARGE SCALE GENOMIC DNA]</scope>
    <source>
        <strain evidence="6 7">DSM 24661</strain>
    </source>
</reference>
<feature type="coiled-coil region" evidence="4">
    <location>
        <begin position="570"/>
        <end position="625"/>
    </location>
</feature>
<dbReference type="PANTHER" id="PTHR32114:SF2">
    <property type="entry name" value="ABC TRANSPORTER ABCH.3"/>
    <property type="match status" value="1"/>
</dbReference>
<evidence type="ECO:0000256" key="3">
    <source>
        <dbReference type="ARBA" id="ARBA00013368"/>
    </source>
</evidence>
<keyword evidence="6" id="KW-0378">Hydrolase</keyword>
<sequence>MRPLQLILSAFGPYADKLEVDFSKLGAKGLYLISGDTGAGKTTIFDAIIYALYGEPSGSIRESNMFRSKYADKNTETFVELVFLYNNKTYKLRRNPEYERPAKRGDKMVVQKPSAQLEAADMEPLTGLKEVTEYIENLIGLDRSQFTQIAMIAQGDFLRVLLTATKERSEIFRKIFNTSRYQQLQEQIKKSADSSSKKLEKISQEIEYYKNNILLSAGQQLPNTPVLDEFITALDTYINTDKEQQKQLDKLLRENEEKTAQNNTFIGQAQTIIKIRHDIKNSEQAIKDSQNIKEEYKHKYIAAQNCYDKEYKQVLAEIVTIKDNMRLYNELDSLMQEINTGQLNMQQLNNKKTAAAMEKKSMETQLLQIKEKKTSLENILVEKERCEKICADMARQLNELKNIQQQINEYNDMLLQCRKLQQQYKEKQQEYQSGQKNYAVQEKAYLDEQAGFLAQGLQENEPCPVCGSCQHPQPALLTVTAPSQQQLADEKQKLQLLEKKVNELSSQAGNIKGRYDALGTAIMEKARQIIGRVDKSLIREQVKEKSVIIETEQQSEQEKLVTIEKNVLLKEQLDKKLPLLQQQHDEKNNQIYKLEQDIAVLAANIESSNIKYEELTKKLTFADKQTALQALQNKEEYSNVLNDNVLQAKKYYDEKVNFIANEKAKLEVLNKQLNDDSIYDMEQLQNEHNTLLQQKEELTASSQQVNMRVVNNNKVRENIVKQAAAYEKILTEFIWQKDLAQTVNGMQSGKDKVTLETYVQMNYFDRIITRANTRFMVMSSGQYELKRRIDAENLRSQSGLELDVIDHYNGTTRSIKTLSGGESFKASLALALGLADEIQSSAGGIQIDTMFVDEGFGTLDEESLKQAIKVLHSLTEGNKLVGIISHVPALKQRIDKQIVVSKNMYKGSTLEIIT</sequence>
<gene>
    <name evidence="6" type="ORF">HNR32_000033</name>
</gene>
<evidence type="ECO:0000313" key="6">
    <source>
        <dbReference type="EMBL" id="MBB5334933.1"/>
    </source>
</evidence>
<protein>
    <recommendedName>
        <fullName evidence="3">Nuclease SbcCD subunit C</fullName>
    </recommendedName>
</protein>
<evidence type="ECO:0000259" key="5">
    <source>
        <dbReference type="Pfam" id="PF13476"/>
    </source>
</evidence>
<feature type="coiled-coil region" evidence="4">
    <location>
        <begin position="487"/>
        <end position="514"/>
    </location>
</feature>
<evidence type="ECO:0000256" key="2">
    <source>
        <dbReference type="ARBA" id="ARBA00011322"/>
    </source>
</evidence>
<dbReference type="SUPFAM" id="SSF52540">
    <property type="entry name" value="P-loop containing nucleoside triphosphate hydrolases"/>
    <property type="match status" value="1"/>
</dbReference>
<feature type="coiled-coil region" evidence="4">
    <location>
        <begin position="192"/>
        <end position="299"/>
    </location>
</feature>
<dbReference type="AlphaFoldDB" id="A0A840UPI7"/>
<dbReference type="RefSeq" id="WP_183858771.1">
    <property type="nucleotide sequence ID" value="NZ_JACHFH010000001.1"/>
</dbReference>
<organism evidence="6 7">
    <name type="scientific">Pectinatus brassicae</name>
    <dbReference type="NCBI Taxonomy" id="862415"/>
    <lineage>
        <taxon>Bacteria</taxon>
        <taxon>Bacillati</taxon>
        <taxon>Bacillota</taxon>
        <taxon>Negativicutes</taxon>
        <taxon>Selenomonadales</taxon>
        <taxon>Selenomonadaceae</taxon>
        <taxon>Pectinatus</taxon>
    </lineage>
</organism>
<dbReference type="GO" id="GO:0016887">
    <property type="term" value="F:ATP hydrolysis activity"/>
    <property type="evidence" value="ECO:0007669"/>
    <property type="project" value="InterPro"/>
</dbReference>
<dbReference type="Pfam" id="PF13476">
    <property type="entry name" value="AAA_23"/>
    <property type="match status" value="1"/>
</dbReference>
<dbReference type="InterPro" id="IPR027417">
    <property type="entry name" value="P-loop_NTPase"/>
</dbReference>
<evidence type="ECO:0000313" key="7">
    <source>
        <dbReference type="Proteomes" id="UP000559117"/>
    </source>
</evidence>
<proteinExistence type="inferred from homology"/>
<keyword evidence="4" id="KW-0175">Coiled coil</keyword>